<comment type="catalytic activity">
    <reaction evidence="1">
        <text>Random endo-hydrolysis of N-acetyl-beta-D-glucosaminide (1-&gt;4)-beta-linkages in chitin and chitodextrins.</text>
        <dbReference type="EC" id="3.2.1.14"/>
    </reaction>
</comment>
<dbReference type="InterPro" id="IPR001223">
    <property type="entry name" value="Glyco_hydro18_cat"/>
</dbReference>
<dbReference type="SUPFAM" id="SSF51445">
    <property type="entry name" value="(Trans)glycosidases"/>
    <property type="match status" value="1"/>
</dbReference>
<feature type="signal peptide" evidence="10">
    <location>
        <begin position="1"/>
        <end position="27"/>
    </location>
</feature>
<feature type="chain" id="PRO_5044795230" description="chitinase" evidence="10">
    <location>
        <begin position="28"/>
        <end position="301"/>
    </location>
</feature>
<dbReference type="PANTHER" id="PTHR45708:SF8">
    <property type="entry name" value="CHITINASE"/>
    <property type="match status" value="1"/>
</dbReference>
<dbReference type="InterPro" id="IPR001579">
    <property type="entry name" value="Glyco_hydro_18_chit_AS"/>
</dbReference>
<proteinExistence type="inferred from homology"/>
<organism evidence="12 13">
    <name type="scientific">Urochloa decumbens</name>
    <dbReference type="NCBI Taxonomy" id="240449"/>
    <lineage>
        <taxon>Eukaryota</taxon>
        <taxon>Viridiplantae</taxon>
        <taxon>Streptophyta</taxon>
        <taxon>Embryophyta</taxon>
        <taxon>Tracheophyta</taxon>
        <taxon>Spermatophyta</taxon>
        <taxon>Magnoliopsida</taxon>
        <taxon>Liliopsida</taxon>
        <taxon>Poales</taxon>
        <taxon>Poaceae</taxon>
        <taxon>PACMAD clade</taxon>
        <taxon>Panicoideae</taxon>
        <taxon>Panicodae</taxon>
        <taxon>Paniceae</taxon>
        <taxon>Melinidinae</taxon>
        <taxon>Urochloa</taxon>
    </lineage>
</organism>
<reference evidence="12 13" key="2">
    <citation type="submission" date="2024-10" db="EMBL/GenBank/DDBJ databases">
        <authorList>
            <person name="Ryan C."/>
        </authorList>
    </citation>
    <scope>NUCLEOTIDE SEQUENCE [LARGE SCALE GENOMIC DNA]</scope>
</reference>
<dbReference type="InterPro" id="IPR045321">
    <property type="entry name" value="Cts1-like"/>
</dbReference>
<sequence>MARRGRALTPFQLMATLLVAFLATCHGGGIAVYWGQNDGEASLTDTCSSGNYKFVILAFVYKFGKGQTPQLDLASHCDPSSGGCTGLSGDIRSCQSGGVKVLLSIGGGDGSYGLTSEADARDVAAYLWNNYLGGTSPSRPLGDAVLDGIDFDIELGGAKYWDNLARDLKNMGKNDQGGKGVLLSAAPQCPFPDEWDGGALATGLFDLVWVQFYNNPPCQVSAGRGAFMDAWRQWESVPAGKIFLGLPASKDAAGTGFVPAGDLNSNVLPLITGSPKYGGVMLWSKYYDDQTGYSSDIKSHV</sequence>
<dbReference type="Proteomes" id="UP001497457">
    <property type="component" value="Chromosome 31b"/>
</dbReference>
<protein>
    <recommendedName>
        <fullName evidence="2">chitinase</fullName>
        <ecNumber evidence="2">3.2.1.14</ecNumber>
    </recommendedName>
</protein>
<evidence type="ECO:0000256" key="4">
    <source>
        <dbReference type="ARBA" id="ARBA00023024"/>
    </source>
</evidence>
<evidence type="ECO:0000256" key="3">
    <source>
        <dbReference type="ARBA" id="ARBA00022801"/>
    </source>
</evidence>
<keyword evidence="3 8" id="KW-0378">Hydrolase</keyword>
<reference evidence="13" key="1">
    <citation type="submission" date="2024-06" db="EMBL/GenBank/DDBJ databases">
        <authorList>
            <person name="Ryan C."/>
        </authorList>
    </citation>
    <scope>NUCLEOTIDE SEQUENCE [LARGE SCALE GENOMIC DNA]</scope>
</reference>
<evidence type="ECO:0000256" key="5">
    <source>
        <dbReference type="ARBA" id="ARBA00023157"/>
    </source>
</evidence>
<evidence type="ECO:0000256" key="1">
    <source>
        <dbReference type="ARBA" id="ARBA00000822"/>
    </source>
</evidence>
<keyword evidence="10" id="KW-0732">Signal</keyword>
<evidence type="ECO:0000256" key="6">
    <source>
        <dbReference type="ARBA" id="ARBA00023295"/>
    </source>
</evidence>
<dbReference type="EMBL" id="OZ075141">
    <property type="protein sequence ID" value="CAL5031101.1"/>
    <property type="molecule type" value="Genomic_DNA"/>
</dbReference>
<evidence type="ECO:0000256" key="2">
    <source>
        <dbReference type="ARBA" id="ARBA00012729"/>
    </source>
</evidence>
<feature type="domain" description="GH18" evidence="11">
    <location>
        <begin position="28"/>
        <end position="301"/>
    </location>
</feature>
<evidence type="ECO:0000313" key="13">
    <source>
        <dbReference type="Proteomes" id="UP001497457"/>
    </source>
</evidence>
<dbReference type="GO" id="GO:0008843">
    <property type="term" value="F:endochitinase activity"/>
    <property type="evidence" value="ECO:0007669"/>
    <property type="project" value="UniProtKB-EC"/>
</dbReference>
<keyword evidence="4" id="KW-0146">Chitin degradation</keyword>
<evidence type="ECO:0000256" key="10">
    <source>
        <dbReference type="SAM" id="SignalP"/>
    </source>
</evidence>
<keyword evidence="5" id="KW-1015">Disulfide bond</keyword>
<keyword evidence="7" id="KW-0624">Polysaccharide degradation</keyword>
<comment type="similarity">
    <text evidence="9">Belongs to the glycosyl hydrolase 18 family.</text>
</comment>
<gene>
    <name evidence="12" type="ORF">URODEC1_LOCUS81443</name>
</gene>
<evidence type="ECO:0000256" key="8">
    <source>
        <dbReference type="RuleBase" id="RU000489"/>
    </source>
</evidence>
<dbReference type="EC" id="3.2.1.14" evidence="2"/>
<dbReference type="Gene3D" id="3.20.20.80">
    <property type="entry name" value="Glycosidases"/>
    <property type="match status" value="1"/>
</dbReference>
<evidence type="ECO:0000256" key="9">
    <source>
        <dbReference type="RuleBase" id="RU004453"/>
    </source>
</evidence>
<dbReference type="PROSITE" id="PS01095">
    <property type="entry name" value="GH18_1"/>
    <property type="match status" value="1"/>
</dbReference>
<evidence type="ECO:0000259" key="11">
    <source>
        <dbReference type="PROSITE" id="PS51910"/>
    </source>
</evidence>
<keyword evidence="13" id="KW-1185">Reference proteome</keyword>
<dbReference type="GO" id="GO:0000272">
    <property type="term" value="P:polysaccharide catabolic process"/>
    <property type="evidence" value="ECO:0007669"/>
    <property type="project" value="UniProtKB-KW"/>
</dbReference>
<dbReference type="PANTHER" id="PTHR45708">
    <property type="entry name" value="ENDOCHITINASE"/>
    <property type="match status" value="1"/>
</dbReference>
<name>A0ABC9D425_9POAL</name>
<evidence type="ECO:0000256" key="7">
    <source>
        <dbReference type="ARBA" id="ARBA00023326"/>
    </source>
</evidence>
<dbReference type="PROSITE" id="PS51910">
    <property type="entry name" value="GH18_2"/>
    <property type="match status" value="1"/>
</dbReference>
<dbReference type="GO" id="GO:0006032">
    <property type="term" value="P:chitin catabolic process"/>
    <property type="evidence" value="ECO:0007669"/>
    <property type="project" value="UniProtKB-KW"/>
</dbReference>
<keyword evidence="7" id="KW-0119">Carbohydrate metabolism</keyword>
<dbReference type="FunFam" id="3.20.20.80:FF:000015">
    <property type="entry name" value="Acidic endochitinase SE2"/>
    <property type="match status" value="1"/>
</dbReference>
<keyword evidence="6 8" id="KW-0326">Glycosidase</keyword>
<evidence type="ECO:0000313" key="12">
    <source>
        <dbReference type="EMBL" id="CAL5031101.1"/>
    </source>
</evidence>
<dbReference type="InterPro" id="IPR050542">
    <property type="entry name" value="Glycosyl_Hydrlase18_Chitinase"/>
</dbReference>
<accession>A0ABC9D425</accession>
<dbReference type="AlphaFoldDB" id="A0ABC9D425"/>
<dbReference type="CDD" id="cd02877">
    <property type="entry name" value="GH18_hevamine_XipI_class_III"/>
    <property type="match status" value="1"/>
</dbReference>
<dbReference type="Pfam" id="PF00704">
    <property type="entry name" value="Glyco_hydro_18"/>
    <property type="match status" value="1"/>
</dbReference>
<dbReference type="InterPro" id="IPR017853">
    <property type="entry name" value="GH"/>
</dbReference>